<feature type="region of interest" description="Disordered" evidence="5">
    <location>
        <begin position="1"/>
        <end position="45"/>
    </location>
</feature>
<comment type="catalytic activity">
    <reaction evidence="1">
        <text>[protein]-peptidylproline (omega=180) = [protein]-peptidylproline (omega=0)</text>
        <dbReference type="Rhea" id="RHEA:16237"/>
        <dbReference type="Rhea" id="RHEA-COMP:10747"/>
        <dbReference type="Rhea" id="RHEA-COMP:10748"/>
        <dbReference type="ChEBI" id="CHEBI:83833"/>
        <dbReference type="ChEBI" id="CHEBI:83834"/>
        <dbReference type="EC" id="5.2.1.8"/>
    </reaction>
</comment>
<dbReference type="Gene3D" id="1.25.40.10">
    <property type="entry name" value="Tetratricopeptide repeat domain"/>
    <property type="match status" value="1"/>
</dbReference>
<protein>
    <recommendedName>
        <fullName evidence="2">peptidylprolyl isomerase</fullName>
        <ecNumber evidence="2">5.2.1.8</ecNumber>
    </recommendedName>
</protein>
<feature type="compositionally biased region" description="Pro residues" evidence="5">
    <location>
        <begin position="1"/>
        <end position="11"/>
    </location>
</feature>
<dbReference type="InterPro" id="IPR019734">
    <property type="entry name" value="TPR_rpt"/>
</dbReference>
<evidence type="ECO:0000256" key="4">
    <source>
        <dbReference type="ARBA" id="ARBA00023235"/>
    </source>
</evidence>
<dbReference type="EC" id="5.2.1.8" evidence="2"/>
<dbReference type="SUPFAM" id="SSF48452">
    <property type="entry name" value="TPR-like"/>
    <property type="match status" value="1"/>
</dbReference>
<evidence type="ECO:0000313" key="6">
    <source>
        <dbReference type="EMBL" id="GMI23132.1"/>
    </source>
</evidence>
<feature type="compositionally biased region" description="Acidic residues" evidence="5">
    <location>
        <begin position="25"/>
        <end position="45"/>
    </location>
</feature>
<sequence length="210" mass="22309">MSAEVPPPPPELAEDSGPEVPDSLEMPDLDSGTDPDSDDEVEPVVDAEKAEAALLKAVGLKDAGNDFLKAGNLEQAVRSYRRGTAALRGMNEGNTGDEQTKALLISLSNNMAMVMGKQGKWLEAIKVSKEALKVDATNLKALFRTAVGQRETGNLDEAKATLRKALDKHPDSRECKLELAKIKKAEAAAKQKEKAMFSGTFGKGGGMGSL</sequence>
<evidence type="ECO:0000256" key="5">
    <source>
        <dbReference type="SAM" id="MobiDB-lite"/>
    </source>
</evidence>
<dbReference type="InterPro" id="IPR011990">
    <property type="entry name" value="TPR-like_helical_dom_sf"/>
</dbReference>
<reference evidence="6 7" key="1">
    <citation type="journal article" date="2023" name="Commun. Biol.">
        <title>Genome analysis of Parmales, the sister group of diatoms, reveals the evolutionary specialization of diatoms from phago-mixotrophs to photoautotrophs.</title>
        <authorList>
            <person name="Ban H."/>
            <person name="Sato S."/>
            <person name="Yoshikawa S."/>
            <person name="Yamada K."/>
            <person name="Nakamura Y."/>
            <person name="Ichinomiya M."/>
            <person name="Sato N."/>
            <person name="Blanc-Mathieu R."/>
            <person name="Endo H."/>
            <person name="Kuwata A."/>
            <person name="Ogata H."/>
        </authorList>
    </citation>
    <scope>NUCLEOTIDE SEQUENCE [LARGE SCALE GENOMIC DNA]</scope>
</reference>
<keyword evidence="4" id="KW-0413">Isomerase</keyword>
<keyword evidence="3" id="KW-0697">Rotamase</keyword>
<dbReference type="SMART" id="SM00028">
    <property type="entry name" value="TPR"/>
    <property type="match status" value="3"/>
</dbReference>
<gene>
    <name evidence="6" type="ORF">TeGR_g4260</name>
</gene>
<evidence type="ECO:0000256" key="3">
    <source>
        <dbReference type="ARBA" id="ARBA00023110"/>
    </source>
</evidence>
<accession>A0ABQ6MBK3</accession>
<evidence type="ECO:0000256" key="2">
    <source>
        <dbReference type="ARBA" id="ARBA00013194"/>
    </source>
</evidence>
<evidence type="ECO:0000256" key="1">
    <source>
        <dbReference type="ARBA" id="ARBA00000971"/>
    </source>
</evidence>
<organism evidence="6 7">
    <name type="scientific">Tetraparma gracilis</name>
    <dbReference type="NCBI Taxonomy" id="2962635"/>
    <lineage>
        <taxon>Eukaryota</taxon>
        <taxon>Sar</taxon>
        <taxon>Stramenopiles</taxon>
        <taxon>Ochrophyta</taxon>
        <taxon>Bolidophyceae</taxon>
        <taxon>Parmales</taxon>
        <taxon>Triparmaceae</taxon>
        <taxon>Tetraparma</taxon>
    </lineage>
</organism>
<dbReference type="PANTHER" id="PTHR46512">
    <property type="entry name" value="PEPTIDYLPROLYL ISOMERASE"/>
    <property type="match status" value="1"/>
</dbReference>
<dbReference type="InterPro" id="IPR050754">
    <property type="entry name" value="FKBP4/5/8-like"/>
</dbReference>
<dbReference type="EMBL" id="BRYB01001320">
    <property type="protein sequence ID" value="GMI23132.1"/>
    <property type="molecule type" value="Genomic_DNA"/>
</dbReference>
<keyword evidence="7" id="KW-1185">Reference proteome</keyword>
<evidence type="ECO:0000313" key="7">
    <source>
        <dbReference type="Proteomes" id="UP001165060"/>
    </source>
</evidence>
<dbReference type="PANTHER" id="PTHR46512:SF9">
    <property type="entry name" value="PEPTIDYLPROLYL ISOMERASE"/>
    <property type="match status" value="1"/>
</dbReference>
<dbReference type="Proteomes" id="UP001165060">
    <property type="component" value="Unassembled WGS sequence"/>
</dbReference>
<name>A0ABQ6MBK3_9STRA</name>
<dbReference type="Pfam" id="PF14559">
    <property type="entry name" value="TPR_19"/>
    <property type="match status" value="1"/>
</dbReference>
<comment type="caution">
    <text evidence="6">The sequence shown here is derived from an EMBL/GenBank/DDBJ whole genome shotgun (WGS) entry which is preliminary data.</text>
</comment>
<proteinExistence type="predicted"/>